<keyword evidence="3" id="KW-1185">Reference proteome</keyword>
<feature type="region of interest" description="Disordered" evidence="1">
    <location>
        <begin position="744"/>
        <end position="763"/>
    </location>
</feature>
<proteinExistence type="predicted"/>
<evidence type="ECO:0000256" key="1">
    <source>
        <dbReference type="SAM" id="MobiDB-lite"/>
    </source>
</evidence>
<reference evidence="2 3" key="1">
    <citation type="journal article" date="2015" name="Biotechnol. Biofuels">
        <title>Enhanced degradation of softwood versus hardwood by the white-rot fungus Pycnoporus coccineus.</title>
        <authorList>
            <person name="Couturier M."/>
            <person name="Navarro D."/>
            <person name="Chevret D."/>
            <person name="Henrissat B."/>
            <person name="Piumi F."/>
            <person name="Ruiz-Duenas F.J."/>
            <person name="Martinez A.T."/>
            <person name="Grigoriev I.V."/>
            <person name="Riley R."/>
            <person name="Lipzen A."/>
            <person name="Berrin J.G."/>
            <person name="Master E.R."/>
            <person name="Rosso M.N."/>
        </authorList>
    </citation>
    <scope>NUCLEOTIDE SEQUENCE [LARGE SCALE GENOMIC DNA]</scope>
    <source>
        <strain evidence="2 3">BRFM310</strain>
    </source>
</reference>
<protein>
    <submittedName>
        <fullName evidence="2">Uncharacterized protein</fullName>
    </submittedName>
</protein>
<feature type="compositionally biased region" description="Low complexity" evidence="1">
    <location>
        <begin position="1"/>
        <end position="14"/>
    </location>
</feature>
<dbReference type="Proteomes" id="UP000193067">
    <property type="component" value="Unassembled WGS sequence"/>
</dbReference>
<dbReference type="EMBL" id="KZ084092">
    <property type="protein sequence ID" value="OSD05837.1"/>
    <property type="molecule type" value="Genomic_DNA"/>
</dbReference>
<name>A0A1Y2IXM6_TRAC3</name>
<organism evidence="2 3">
    <name type="scientific">Trametes coccinea (strain BRFM310)</name>
    <name type="common">Pycnoporus coccineus</name>
    <dbReference type="NCBI Taxonomy" id="1353009"/>
    <lineage>
        <taxon>Eukaryota</taxon>
        <taxon>Fungi</taxon>
        <taxon>Dikarya</taxon>
        <taxon>Basidiomycota</taxon>
        <taxon>Agaricomycotina</taxon>
        <taxon>Agaricomycetes</taxon>
        <taxon>Polyporales</taxon>
        <taxon>Polyporaceae</taxon>
        <taxon>Trametes</taxon>
    </lineage>
</organism>
<evidence type="ECO:0000313" key="2">
    <source>
        <dbReference type="EMBL" id="OSD05837.1"/>
    </source>
</evidence>
<accession>A0A1Y2IXM6</accession>
<feature type="region of interest" description="Disordered" evidence="1">
    <location>
        <begin position="204"/>
        <end position="225"/>
    </location>
</feature>
<feature type="region of interest" description="Disordered" evidence="1">
    <location>
        <begin position="1"/>
        <end position="85"/>
    </location>
</feature>
<dbReference type="STRING" id="1353009.A0A1Y2IXM6"/>
<sequence>MARATRSSATTTTSPEKDKPADSPPTSRKGASKKRKRNSNAAENGDSPPTKHARTDSKDEGSPQPELQPESEESKDLPSSGDVPLQSEDAANILQVLELVDNQGLLDRVFPLPTTEPAEAAQSESSSPTTMLSFRSLLQNSSQYPLRVLRAAVKHLYPISYHPRSRPSEPAAQQLRFCDLASSLLDQASQHNAPVPLNAESIIPDSETPEVADSATTPEASTSGVRPRKYALVQHLPTGDWWTSASSTSPAADREEVDLKSLPTAKAELVAIFPTPSRPDSELEASKHTLGDYVRKRPPGTAHYKPAPPRRVSCGKFLYYGPYASFAPCFDQDGVEVGRVAMGEVILQQEMRRRMRALVKGKRKAFVGAAEDQAQQTDDVEMQVDGSDERAVGPSSEKKADITKGIEALLPAEEVEAIKSALGTLEMEQAVDELLQRNAKALQLLEELQLARLREQGTGSSIVEVGSDEWDVAQGIIDSLALLASLRPRRSNGDVDESPLVPSPSVLHKLQRTLPIGATEGWYGTLPEGRATAFRDDTTVHIRSAASRAAAAAATTTAVPATITAIPTTPANKTAPVAAGSTPAAAVPPYTPYSYSGTTYQNSQYRGGYGTYTPGTQSGGSYYSSYPATQGSTAAQAHYPNASYGGQSGYSYSPWYGYGSQTGAGTGTSGRATPQPATATSAYQSYYASGTAAQQTSTPTQQQRAVANTVMSTTAAKPAYQPATWGAGAAGGYVAPTLPPHMRSAGATPAGTPPPPAASAATAGTGGYAGYYGGYQAPR</sequence>
<feature type="compositionally biased region" description="Polar residues" evidence="1">
    <location>
        <begin position="214"/>
        <end position="224"/>
    </location>
</feature>
<gene>
    <name evidence="2" type="ORF">PYCCODRAFT_1405768</name>
</gene>
<evidence type="ECO:0000313" key="3">
    <source>
        <dbReference type="Proteomes" id="UP000193067"/>
    </source>
</evidence>
<dbReference type="OrthoDB" id="21648at2759"/>
<dbReference type="AlphaFoldDB" id="A0A1Y2IXM6"/>